<dbReference type="GO" id="GO:0071949">
    <property type="term" value="F:FAD binding"/>
    <property type="evidence" value="ECO:0007669"/>
    <property type="project" value="InterPro"/>
</dbReference>
<proteinExistence type="inferred from homology"/>
<evidence type="ECO:0000259" key="7">
    <source>
        <dbReference type="Pfam" id="PF01494"/>
    </source>
</evidence>
<dbReference type="InterPro" id="IPR036188">
    <property type="entry name" value="FAD/NAD-bd_sf"/>
</dbReference>
<dbReference type="EMBL" id="KB705746">
    <property type="protein sequence ID" value="EMR70912.1"/>
    <property type="molecule type" value="Genomic_DNA"/>
</dbReference>
<protein>
    <submittedName>
        <fullName evidence="8">Putative fad binding domain protein</fullName>
    </submittedName>
</protein>
<evidence type="ECO:0000256" key="5">
    <source>
        <dbReference type="ARBA" id="ARBA00023002"/>
    </source>
</evidence>
<keyword evidence="6" id="KW-0503">Monooxygenase</keyword>
<dbReference type="Proteomes" id="UP000012174">
    <property type="component" value="Unassembled WGS sequence"/>
</dbReference>
<dbReference type="PANTHER" id="PTHR13789:SF314">
    <property type="entry name" value="FAD-BINDING DOMAIN-CONTAINING PROTEIN"/>
    <property type="match status" value="1"/>
</dbReference>
<keyword evidence="3" id="KW-0285">Flavoprotein</keyword>
<dbReference type="HOGENOM" id="CLU_009665_19_0_1"/>
<dbReference type="PRINTS" id="PR00420">
    <property type="entry name" value="RNGMNOXGNASE"/>
</dbReference>
<gene>
    <name evidence="8" type="ORF">UCREL1_2047</name>
</gene>
<evidence type="ECO:0000256" key="6">
    <source>
        <dbReference type="ARBA" id="ARBA00023033"/>
    </source>
</evidence>
<dbReference type="OrthoDB" id="40579at2759"/>
<evidence type="ECO:0000256" key="3">
    <source>
        <dbReference type="ARBA" id="ARBA00022630"/>
    </source>
</evidence>
<feature type="domain" description="FAD-binding" evidence="7">
    <location>
        <begin position="9"/>
        <end position="375"/>
    </location>
</feature>
<dbReference type="SUPFAM" id="SSF54373">
    <property type="entry name" value="FAD-linked reductases, C-terminal domain"/>
    <property type="match status" value="1"/>
</dbReference>
<dbReference type="OMA" id="GLTCYRI"/>
<evidence type="ECO:0000313" key="9">
    <source>
        <dbReference type="Proteomes" id="UP000012174"/>
    </source>
</evidence>
<comment type="similarity">
    <text evidence="2">Belongs to the paxM FAD-dependent monooxygenase family.</text>
</comment>
<reference evidence="9" key="1">
    <citation type="journal article" date="2013" name="Genome Announc.">
        <title>Draft genome sequence of the grapevine dieback fungus Eutypa lata UCR-EL1.</title>
        <authorList>
            <person name="Blanco-Ulate B."/>
            <person name="Rolshausen P.E."/>
            <person name="Cantu D."/>
        </authorList>
    </citation>
    <scope>NUCLEOTIDE SEQUENCE [LARGE SCALE GENOMIC DNA]</scope>
    <source>
        <strain evidence="9">UCR-EL1</strain>
    </source>
</reference>
<dbReference type="SUPFAM" id="SSF51905">
    <property type="entry name" value="FAD/NAD(P)-binding domain"/>
    <property type="match status" value="1"/>
</dbReference>
<dbReference type="PANTHER" id="PTHR13789">
    <property type="entry name" value="MONOOXYGENASE"/>
    <property type="match status" value="1"/>
</dbReference>
<dbReference type="InterPro" id="IPR050493">
    <property type="entry name" value="FAD-dep_Monooxygenase_BioMet"/>
</dbReference>
<comment type="pathway">
    <text evidence="1">Secondary metabolite biosynthesis.</text>
</comment>
<keyword evidence="4" id="KW-0274">FAD</keyword>
<dbReference type="STRING" id="1287681.M7T2V8"/>
<keyword evidence="5" id="KW-0560">Oxidoreductase</keyword>
<dbReference type="AlphaFoldDB" id="M7T2V8"/>
<evidence type="ECO:0000256" key="1">
    <source>
        <dbReference type="ARBA" id="ARBA00005179"/>
    </source>
</evidence>
<keyword evidence="9" id="KW-1185">Reference proteome</keyword>
<dbReference type="InterPro" id="IPR002938">
    <property type="entry name" value="FAD-bd"/>
</dbReference>
<evidence type="ECO:0000313" key="8">
    <source>
        <dbReference type="EMBL" id="EMR70912.1"/>
    </source>
</evidence>
<name>M7T2V8_EUTLA</name>
<dbReference type="GO" id="GO:0004497">
    <property type="term" value="F:monooxygenase activity"/>
    <property type="evidence" value="ECO:0007669"/>
    <property type="project" value="UniProtKB-KW"/>
</dbReference>
<dbReference type="KEGG" id="ela:UCREL1_2047"/>
<dbReference type="Gene3D" id="3.50.50.60">
    <property type="entry name" value="FAD/NAD(P)-binding domain"/>
    <property type="match status" value="1"/>
</dbReference>
<sequence length="409" mass="45503">MTSNQEKKLRVIIAGSGPAGLTAARILREKHDVTIYERTEKAAARGGQGLSTTPNAIKILDSIGFDRTRAGSVESKGYKTYDKAGKLLHEIDPKLKETFGVPALTHLRVDVRNELLRLATAPSPELGLRGHPPKIVLEMPVVDLDAEKGVVTLGDGSKVEADVVIAADGIHSRLRELILRSAEPKPKKSGLTCFRSSLMAEQARAALGGRLPDWWTEHYHMFSAGLDGTDRFILLYPTRDLESMNMSCIFQTREEKKETTESWNADGDINEMLDVYHDFDENVTKMFRVVNEIKMWELQDLDPLPTWQCGRAILIGDAAHAMTPLQGQGANMSIEDGEAFRLLMQPGTTADDVPAILARIDELRRPRVNQVVKNTREASFGLTAEERFARLMENADYNGILDYATKHPR</sequence>
<evidence type="ECO:0000256" key="4">
    <source>
        <dbReference type="ARBA" id="ARBA00022827"/>
    </source>
</evidence>
<dbReference type="eggNOG" id="KOG2614">
    <property type="taxonomic scope" value="Eukaryota"/>
</dbReference>
<accession>M7T2V8</accession>
<organism evidence="8 9">
    <name type="scientific">Eutypa lata (strain UCR-EL1)</name>
    <name type="common">Grapevine dieback disease fungus</name>
    <name type="synonym">Eutypa armeniacae</name>
    <dbReference type="NCBI Taxonomy" id="1287681"/>
    <lineage>
        <taxon>Eukaryota</taxon>
        <taxon>Fungi</taxon>
        <taxon>Dikarya</taxon>
        <taxon>Ascomycota</taxon>
        <taxon>Pezizomycotina</taxon>
        <taxon>Sordariomycetes</taxon>
        <taxon>Xylariomycetidae</taxon>
        <taxon>Xylariales</taxon>
        <taxon>Diatrypaceae</taxon>
        <taxon>Eutypa</taxon>
    </lineage>
</organism>
<dbReference type="Pfam" id="PF01494">
    <property type="entry name" value="FAD_binding_3"/>
    <property type="match status" value="1"/>
</dbReference>
<evidence type="ECO:0000256" key="2">
    <source>
        <dbReference type="ARBA" id="ARBA00007992"/>
    </source>
</evidence>